<sequence>MLAVDNQTQPSKFMSFVTKLKKVPRLVDDWLMTKQQVDIPEYYAAAHQYHFSSPHLRQYTNSNNSTKVSPQYGHKQRNSISTELAPSQRKGSVRYRSNKGTQLERPKTTFEVRNDLPVIPIVEELAPITVSQLLEKPTKPQVPPKVNVPKIKRKSVEQKHISLRREVKVTYTQNNQKIAKPRHRQSKLDFQTQSSQFQAIRANLANANAKLGLSTQRVKVAHQLLKQRQQTFENAIIEERIVTPSSAPPVNCVKKVVNNKRISRIAAFDRAIANKRGSTLKLSLTPKVAS</sequence>
<feature type="compositionally biased region" description="Polar residues" evidence="1">
    <location>
        <begin position="58"/>
        <end position="69"/>
    </location>
</feature>
<evidence type="ECO:0000313" key="2">
    <source>
        <dbReference type="EMBL" id="KXN68982.1"/>
    </source>
</evidence>
<evidence type="ECO:0000256" key="1">
    <source>
        <dbReference type="SAM" id="MobiDB-lite"/>
    </source>
</evidence>
<organism evidence="2 3">
    <name type="scientific">Conidiobolus coronatus (strain ATCC 28846 / CBS 209.66 / NRRL 28638)</name>
    <name type="common">Delacroixia coronata</name>
    <dbReference type="NCBI Taxonomy" id="796925"/>
    <lineage>
        <taxon>Eukaryota</taxon>
        <taxon>Fungi</taxon>
        <taxon>Fungi incertae sedis</taxon>
        <taxon>Zoopagomycota</taxon>
        <taxon>Entomophthoromycotina</taxon>
        <taxon>Entomophthoromycetes</taxon>
        <taxon>Entomophthorales</taxon>
        <taxon>Ancylistaceae</taxon>
        <taxon>Conidiobolus</taxon>
    </lineage>
</organism>
<feature type="region of interest" description="Disordered" evidence="1">
    <location>
        <begin position="56"/>
        <end position="108"/>
    </location>
</feature>
<keyword evidence="3" id="KW-1185">Reference proteome</keyword>
<dbReference type="EMBL" id="KQ964553">
    <property type="protein sequence ID" value="KXN68982.1"/>
    <property type="molecule type" value="Genomic_DNA"/>
</dbReference>
<proteinExistence type="predicted"/>
<name>A0A137P1U6_CONC2</name>
<dbReference type="Proteomes" id="UP000070444">
    <property type="component" value="Unassembled WGS sequence"/>
</dbReference>
<reference evidence="2 3" key="1">
    <citation type="journal article" date="2015" name="Genome Biol. Evol.">
        <title>Phylogenomic analyses indicate that early fungi evolved digesting cell walls of algal ancestors of land plants.</title>
        <authorList>
            <person name="Chang Y."/>
            <person name="Wang S."/>
            <person name="Sekimoto S."/>
            <person name="Aerts A.L."/>
            <person name="Choi C."/>
            <person name="Clum A."/>
            <person name="LaButti K.M."/>
            <person name="Lindquist E.A."/>
            <person name="Yee Ngan C."/>
            <person name="Ohm R.A."/>
            <person name="Salamov A.A."/>
            <person name="Grigoriev I.V."/>
            <person name="Spatafora J.W."/>
            <person name="Berbee M.L."/>
        </authorList>
    </citation>
    <scope>NUCLEOTIDE SEQUENCE [LARGE SCALE GENOMIC DNA]</scope>
    <source>
        <strain evidence="2 3">NRRL 28638</strain>
    </source>
</reference>
<protein>
    <submittedName>
        <fullName evidence="2">Uncharacterized protein</fullName>
    </submittedName>
</protein>
<gene>
    <name evidence="2" type="ORF">CONCODRAFT_8682</name>
</gene>
<evidence type="ECO:0000313" key="3">
    <source>
        <dbReference type="Proteomes" id="UP000070444"/>
    </source>
</evidence>
<accession>A0A137P1U6</accession>
<dbReference type="AlphaFoldDB" id="A0A137P1U6"/>